<evidence type="ECO:0000313" key="2">
    <source>
        <dbReference type="Proteomes" id="UP000807504"/>
    </source>
</evidence>
<reference evidence="1" key="2">
    <citation type="submission" date="2020-06" db="EMBL/GenBank/DDBJ databases">
        <authorList>
            <person name="Sheffer M."/>
        </authorList>
    </citation>
    <scope>NUCLEOTIDE SEQUENCE</scope>
</reference>
<accession>A0A8T0FVD4</accession>
<dbReference type="EMBL" id="JABXBU010000003">
    <property type="protein sequence ID" value="KAF8793520.1"/>
    <property type="molecule type" value="Genomic_DNA"/>
</dbReference>
<gene>
    <name evidence="1" type="ORF">HNY73_004989</name>
</gene>
<evidence type="ECO:0000313" key="1">
    <source>
        <dbReference type="EMBL" id="KAF8793520.1"/>
    </source>
</evidence>
<proteinExistence type="predicted"/>
<sequence>MMKQRRLTYFAENKWELEAFYDENDKRLKSLQVIKDSEGILRVKTRIFFREDHRDFRLPIILPSDHPVCHDSHKEDFPDRAPDGLPLPLPKNLTVENPTCSRRWILRLSFRMKLLNPVLPDGTEKLEPSDPVMDDCWRHVQRL</sequence>
<name>A0A8T0FVD4_ARGBR</name>
<reference evidence="1" key="1">
    <citation type="journal article" date="2020" name="bioRxiv">
        <title>Chromosome-level reference genome of the European wasp spider Argiope bruennichi: a resource for studies on range expansion and evolutionary adaptation.</title>
        <authorList>
            <person name="Sheffer M.M."/>
            <person name="Hoppe A."/>
            <person name="Krehenwinkel H."/>
            <person name="Uhl G."/>
            <person name="Kuss A.W."/>
            <person name="Jensen L."/>
            <person name="Jensen C."/>
            <person name="Gillespie R.G."/>
            <person name="Hoff K.J."/>
            <person name="Prost S."/>
        </authorList>
    </citation>
    <scope>NUCLEOTIDE SEQUENCE</scope>
</reference>
<dbReference type="Proteomes" id="UP000807504">
    <property type="component" value="Unassembled WGS sequence"/>
</dbReference>
<dbReference type="AlphaFoldDB" id="A0A8T0FVD4"/>
<protein>
    <submittedName>
        <fullName evidence="1">Uncharacterized protein</fullName>
    </submittedName>
</protein>
<comment type="caution">
    <text evidence="1">The sequence shown here is derived from an EMBL/GenBank/DDBJ whole genome shotgun (WGS) entry which is preliminary data.</text>
</comment>
<organism evidence="1 2">
    <name type="scientific">Argiope bruennichi</name>
    <name type="common">Wasp spider</name>
    <name type="synonym">Aranea bruennichi</name>
    <dbReference type="NCBI Taxonomy" id="94029"/>
    <lineage>
        <taxon>Eukaryota</taxon>
        <taxon>Metazoa</taxon>
        <taxon>Ecdysozoa</taxon>
        <taxon>Arthropoda</taxon>
        <taxon>Chelicerata</taxon>
        <taxon>Arachnida</taxon>
        <taxon>Araneae</taxon>
        <taxon>Araneomorphae</taxon>
        <taxon>Entelegynae</taxon>
        <taxon>Araneoidea</taxon>
        <taxon>Araneidae</taxon>
        <taxon>Argiope</taxon>
    </lineage>
</organism>
<keyword evidence="2" id="KW-1185">Reference proteome</keyword>